<protein>
    <submittedName>
        <fullName evidence="1">Uncharacterized protein</fullName>
    </submittedName>
</protein>
<feature type="non-terminal residue" evidence="1">
    <location>
        <position position="71"/>
    </location>
</feature>
<proteinExistence type="predicted"/>
<gene>
    <name evidence="1" type="ORF">METZ01_LOCUS380541</name>
</gene>
<feature type="non-terminal residue" evidence="1">
    <location>
        <position position="1"/>
    </location>
</feature>
<reference evidence="1" key="1">
    <citation type="submission" date="2018-05" db="EMBL/GenBank/DDBJ databases">
        <authorList>
            <person name="Lanie J.A."/>
            <person name="Ng W.-L."/>
            <person name="Kazmierczak K.M."/>
            <person name="Andrzejewski T.M."/>
            <person name="Davidsen T.M."/>
            <person name="Wayne K.J."/>
            <person name="Tettelin H."/>
            <person name="Glass J.I."/>
            <person name="Rusch D."/>
            <person name="Podicherti R."/>
            <person name="Tsui H.-C.T."/>
            <person name="Winkler M.E."/>
        </authorList>
    </citation>
    <scope>NUCLEOTIDE SEQUENCE</scope>
</reference>
<organism evidence="1">
    <name type="scientific">marine metagenome</name>
    <dbReference type="NCBI Taxonomy" id="408172"/>
    <lineage>
        <taxon>unclassified sequences</taxon>
        <taxon>metagenomes</taxon>
        <taxon>ecological metagenomes</taxon>
    </lineage>
</organism>
<dbReference type="AlphaFoldDB" id="A0A382U138"/>
<evidence type="ECO:0000313" key="1">
    <source>
        <dbReference type="EMBL" id="SVD27687.1"/>
    </source>
</evidence>
<sequence length="71" mass="8128">MRIKLIVFLMLAQISFFTIAEAGDEEYHLKILEALKRMNIRLGHIKTNEIASIKGVQESLLNQLMALRTSL</sequence>
<accession>A0A382U138</accession>
<name>A0A382U138_9ZZZZ</name>
<dbReference type="EMBL" id="UINC01140504">
    <property type="protein sequence ID" value="SVD27687.1"/>
    <property type="molecule type" value="Genomic_DNA"/>
</dbReference>